<accession>A0AAX1FQB3</accession>
<protein>
    <recommendedName>
        <fullName evidence="1">Global transcriptional regulator CodY C-terminal domain-containing protein</fullName>
    </recommendedName>
</protein>
<gene>
    <name evidence="2" type="ORF">EHC69_08560</name>
</gene>
<dbReference type="Pfam" id="PF08222">
    <property type="entry name" value="HTH_CodY"/>
    <property type="match status" value="1"/>
</dbReference>
<feature type="domain" description="Global transcriptional regulator CodY C-terminal" evidence="1">
    <location>
        <begin position="44"/>
        <end position="93"/>
    </location>
</feature>
<dbReference type="InterPro" id="IPR036390">
    <property type="entry name" value="WH_DNA-bd_sf"/>
</dbReference>
<dbReference type="EMBL" id="CP034298">
    <property type="protein sequence ID" value="QHH09427.1"/>
    <property type="molecule type" value="Genomic_DNA"/>
</dbReference>
<sequence length="171" mass="19441">MRLTQLTPSESAVFEQIQFLDNHFKTKFGLECFSQSIQQFINFFADKQGYTRRTIQNALRKLESLGLISIAYNQGFKGANLYYVNLEKLEELRKASLDSSTKACDKVKAVFQKFLNIAVNAGKEPVENVEEGVEFNAEESYYHDLAINEMLAEDGIPMSFYGEDGYGEDSL</sequence>
<dbReference type="RefSeq" id="WP_065870669.1">
    <property type="nucleotide sequence ID" value="NZ_CP010883.1"/>
</dbReference>
<evidence type="ECO:0000313" key="2">
    <source>
        <dbReference type="EMBL" id="QHH09427.1"/>
    </source>
</evidence>
<dbReference type="Gene3D" id="1.10.10.10">
    <property type="entry name" value="Winged helix-like DNA-binding domain superfamily/Winged helix DNA-binding domain"/>
    <property type="match status" value="1"/>
</dbReference>
<evidence type="ECO:0000259" key="1">
    <source>
        <dbReference type="Pfam" id="PF08222"/>
    </source>
</evidence>
<name>A0AAX1FQB3_VIBPH</name>
<dbReference type="AlphaFoldDB" id="A0AAX1FQB3"/>
<evidence type="ECO:0000313" key="3">
    <source>
        <dbReference type="Proteomes" id="UP000464718"/>
    </source>
</evidence>
<dbReference type="InterPro" id="IPR036388">
    <property type="entry name" value="WH-like_DNA-bd_sf"/>
</dbReference>
<dbReference type="InterPro" id="IPR013198">
    <property type="entry name" value="GTP_trans_reg_CodY_C"/>
</dbReference>
<organism evidence="2 3">
    <name type="scientific">Vibrio parahaemolyticus</name>
    <dbReference type="NCBI Taxonomy" id="670"/>
    <lineage>
        <taxon>Bacteria</taxon>
        <taxon>Pseudomonadati</taxon>
        <taxon>Pseudomonadota</taxon>
        <taxon>Gammaproteobacteria</taxon>
        <taxon>Vibrionales</taxon>
        <taxon>Vibrionaceae</taxon>
        <taxon>Vibrio</taxon>
    </lineage>
</organism>
<dbReference type="Proteomes" id="UP000464718">
    <property type="component" value="Chromosome i"/>
</dbReference>
<reference evidence="2 3" key="1">
    <citation type="submission" date="2018-12" db="EMBL/GenBank/DDBJ databases">
        <title>Genomic insights into the evolutionary origins and pathogenicity of five Vibrio parahaemolyticus strains isolated from the shrimp with acute hepatopancreatic necrosis disease (AHPND).</title>
        <authorList>
            <person name="Yang Q."/>
            <person name="Dong X."/>
            <person name="Xie G."/>
            <person name="Fu S."/>
            <person name="Zou P."/>
            <person name="Sun J."/>
            <person name="Wang Y."/>
            <person name="Huang J."/>
        </authorList>
    </citation>
    <scope>NUCLEOTIDE SEQUENCE [LARGE SCALE GENOMIC DNA]</scope>
    <source>
        <strain evidence="2 3">20160303005-1</strain>
    </source>
</reference>
<dbReference type="SUPFAM" id="SSF46785">
    <property type="entry name" value="Winged helix' DNA-binding domain"/>
    <property type="match status" value="1"/>
</dbReference>
<proteinExistence type="predicted"/>